<gene>
    <name evidence="1" type="ORF">EDD80_101438</name>
</gene>
<evidence type="ECO:0000313" key="1">
    <source>
        <dbReference type="EMBL" id="TCS90239.1"/>
    </source>
</evidence>
<organism evidence="1 2">
    <name type="scientific">Anseongella ginsenosidimutans</name>
    <dbReference type="NCBI Taxonomy" id="496056"/>
    <lineage>
        <taxon>Bacteria</taxon>
        <taxon>Pseudomonadati</taxon>
        <taxon>Bacteroidota</taxon>
        <taxon>Sphingobacteriia</taxon>
        <taxon>Sphingobacteriales</taxon>
        <taxon>Sphingobacteriaceae</taxon>
        <taxon>Anseongella</taxon>
    </lineage>
</organism>
<dbReference type="EMBL" id="SMAD01000001">
    <property type="protein sequence ID" value="TCS90239.1"/>
    <property type="molecule type" value="Genomic_DNA"/>
</dbReference>
<dbReference type="Proteomes" id="UP000295807">
    <property type="component" value="Unassembled WGS sequence"/>
</dbReference>
<accession>A0A4R3KWS1</accession>
<sequence length="161" mass="18588">MDGTVNVYPLRNGNIIYGAIISGEHVFYVTERNKPERKDGLAKFTHVWLFKNNEWKMSDILSYDHGPANKKIDIKLSEGELKEFEGSYKNPKFGTFNYKIQGSNLLVSGTGFNAVLYPESKTKFFIKERDLGFEFVRNEKNEVFKILVYEKGAVVDELLKF</sequence>
<evidence type="ECO:0008006" key="3">
    <source>
        <dbReference type="Google" id="ProtNLM"/>
    </source>
</evidence>
<comment type="caution">
    <text evidence="1">The sequence shown here is derived from an EMBL/GenBank/DDBJ whole genome shotgun (WGS) entry which is preliminary data.</text>
</comment>
<protein>
    <recommendedName>
        <fullName evidence="3">DUF4440 domain-containing protein</fullName>
    </recommendedName>
</protein>
<reference evidence="1 2" key="1">
    <citation type="submission" date="2019-03" db="EMBL/GenBank/DDBJ databases">
        <title>Genomic Encyclopedia of Type Strains, Phase IV (KMG-IV): sequencing the most valuable type-strain genomes for metagenomic binning, comparative biology and taxonomic classification.</title>
        <authorList>
            <person name="Goeker M."/>
        </authorList>
    </citation>
    <scope>NUCLEOTIDE SEQUENCE [LARGE SCALE GENOMIC DNA]</scope>
    <source>
        <strain evidence="1 2">DSM 21100</strain>
    </source>
</reference>
<keyword evidence="2" id="KW-1185">Reference proteome</keyword>
<dbReference type="AlphaFoldDB" id="A0A4R3KWS1"/>
<evidence type="ECO:0000313" key="2">
    <source>
        <dbReference type="Proteomes" id="UP000295807"/>
    </source>
</evidence>
<name>A0A4R3KWS1_9SPHI</name>
<proteinExistence type="predicted"/>